<accession>A0A0K0CTZ4</accession>
<dbReference type="PANTHER" id="PTHR10634:SF67">
    <property type="entry name" value="AN1-TYPE ZINC FINGER PROTEIN 3"/>
    <property type="match status" value="1"/>
</dbReference>
<dbReference type="AlphaFoldDB" id="A0A0K0CTZ4"/>
<dbReference type="PANTHER" id="PTHR10634">
    <property type="entry name" value="AN1-TYPE ZINC FINGER PROTEIN"/>
    <property type="match status" value="1"/>
</dbReference>
<reference evidence="2" key="1">
    <citation type="submission" date="2012-09" db="EMBL/GenBank/DDBJ databases">
        <authorList>
            <person name="Martin A.A."/>
        </authorList>
    </citation>
    <scope>NUCLEOTIDE SEQUENCE</scope>
</reference>
<evidence type="ECO:0000313" key="3">
    <source>
        <dbReference type="WBParaSite" id="ACAC_0000061401-mRNA-1"/>
    </source>
</evidence>
<feature type="compositionally biased region" description="Basic and acidic residues" evidence="1">
    <location>
        <begin position="12"/>
        <end position="28"/>
    </location>
</feature>
<dbReference type="InterPro" id="IPR035896">
    <property type="entry name" value="AN1-like_Znf"/>
</dbReference>
<sequence>MTNIRLPRKPRSPVDKKHSEWTPEKQMEHEITRNRMKVSGIYNKGVQAFFEPPETVIEMELRKKHFLLAPSNMEELNAVKARREALLKTVCKVCNGKLKPAEQQMPCACSYVFCKHHRKPDTHLCNIDHRQMGRSKISKENPKMVFGGIRKAKMTPHP</sequence>
<name>A0A0K0CTZ4_ANGCA</name>
<keyword evidence="2" id="KW-1185">Reference proteome</keyword>
<reference evidence="3" key="2">
    <citation type="submission" date="2017-02" db="UniProtKB">
        <authorList>
            <consortium name="WormBaseParasite"/>
        </authorList>
    </citation>
    <scope>IDENTIFICATION</scope>
</reference>
<evidence type="ECO:0000256" key="1">
    <source>
        <dbReference type="SAM" id="MobiDB-lite"/>
    </source>
</evidence>
<evidence type="ECO:0000313" key="2">
    <source>
        <dbReference type="Proteomes" id="UP000035642"/>
    </source>
</evidence>
<feature type="region of interest" description="Disordered" evidence="1">
    <location>
        <begin position="1"/>
        <end position="28"/>
    </location>
</feature>
<proteinExistence type="predicted"/>
<dbReference type="SUPFAM" id="SSF118310">
    <property type="entry name" value="AN1-like Zinc finger"/>
    <property type="match status" value="1"/>
</dbReference>
<feature type="compositionally biased region" description="Basic residues" evidence="1">
    <location>
        <begin position="1"/>
        <end position="11"/>
    </location>
</feature>
<organism evidence="2 3">
    <name type="scientific">Angiostrongylus cantonensis</name>
    <name type="common">Rat lungworm</name>
    <dbReference type="NCBI Taxonomy" id="6313"/>
    <lineage>
        <taxon>Eukaryota</taxon>
        <taxon>Metazoa</taxon>
        <taxon>Ecdysozoa</taxon>
        <taxon>Nematoda</taxon>
        <taxon>Chromadorea</taxon>
        <taxon>Rhabditida</taxon>
        <taxon>Rhabditina</taxon>
        <taxon>Rhabditomorpha</taxon>
        <taxon>Strongyloidea</taxon>
        <taxon>Metastrongylidae</taxon>
        <taxon>Angiostrongylus</taxon>
    </lineage>
</organism>
<dbReference type="Proteomes" id="UP000035642">
    <property type="component" value="Unassembled WGS sequence"/>
</dbReference>
<dbReference type="Gene3D" id="4.10.1110.10">
    <property type="entry name" value="AN1-like Zinc finger"/>
    <property type="match status" value="1"/>
</dbReference>
<dbReference type="STRING" id="6313.A0A0K0CTZ4"/>
<dbReference type="InterPro" id="IPR050652">
    <property type="entry name" value="AN1_A20_ZnFinger"/>
</dbReference>
<protein>
    <submittedName>
        <fullName evidence="3">AN1-type domain-containing protein</fullName>
    </submittedName>
</protein>
<dbReference type="WBParaSite" id="ACAC_0000061401-mRNA-1">
    <property type="protein sequence ID" value="ACAC_0000061401-mRNA-1"/>
    <property type="gene ID" value="ACAC_0000061401"/>
</dbReference>